<evidence type="ECO:0000313" key="3">
    <source>
        <dbReference type="Proteomes" id="UP000027138"/>
    </source>
</evidence>
<reference evidence="2 3" key="1">
    <citation type="journal article" date="2014" name="PLoS ONE">
        <title>Global Analysis of Gene Expression Profiles in Physic Nut (Jatropha curcas L.) Seedlings Exposed to Salt Stress.</title>
        <authorList>
            <person name="Zhang L."/>
            <person name="Zhang C."/>
            <person name="Wu P."/>
            <person name="Chen Y."/>
            <person name="Li M."/>
            <person name="Jiang H."/>
            <person name="Wu G."/>
        </authorList>
    </citation>
    <scope>NUCLEOTIDE SEQUENCE [LARGE SCALE GENOMIC DNA]</scope>
    <source>
        <strain evidence="3">cv. GZQX0401</strain>
        <tissue evidence="2">Young leaves</tissue>
    </source>
</reference>
<dbReference type="EMBL" id="KK914346">
    <property type="protein sequence ID" value="KDP39774.1"/>
    <property type="molecule type" value="Genomic_DNA"/>
</dbReference>
<evidence type="ECO:0008006" key="4">
    <source>
        <dbReference type="Google" id="ProtNLM"/>
    </source>
</evidence>
<dbReference type="Proteomes" id="UP000027138">
    <property type="component" value="Unassembled WGS sequence"/>
</dbReference>
<dbReference type="AlphaFoldDB" id="A0A067L6S7"/>
<dbReference type="OrthoDB" id="1674198at2759"/>
<protein>
    <recommendedName>
        <fullName evidence="4">Aminotransferase-like plant mobile domain-containing protein</fullName>
    </recommendedName>
</protein>
<evidence type="ECO:0000256" key="1">
    <source>
        <dbReference type="SAM" id="MobiDB-lite"/>
    </source>
</evidence>
<feature type="region of interest" description="Disordered" evidence="1">
    <location>
        <begin position="384"/>
        <end position="421"/>
    </location>
</feature>
<keyword evidence="3" id="KW-1185">Reference proteome</keyword>
<evidence type="ECO:0000313" key="2">
    <source>
        <dbReference type="EMBL" id="KDP39774.1"/>
    </source>
</evidence>
<sequence length="421" mass="47139">MTLTPADFTAITGFGFDGVAVPLDAWYQTAALGAELVGTLLGVPTRTKYTAQRYVYYENKGDPAVLACLRDLSLISTYDWASLVLAYLYHGLDVWAYEYRIYPGGLEGDTSTEDRRIPRYLAHRHHTYSSSEDPHYWRCYLNDRALADGERVLEIRVATTQRRVPAAPPHHMCILEGMTPEDRLREYDGFPADAYLIPGDYASYLTTRLQARLPEDRRRHRTPAFYRAQVEADVPVEPMGAVLGDVPFPRGMEVDLDCTLGLGPAIVFPADLRQAPPQLQQDPEHATHVSRKTNLLSQRYLPGGLFIECLSAFAGACSDISGAVLDVLLRSVLHCRLYPEHHDMELEIGRLQRHQSGQAAAVSRLQMEVDRLWTRLEVEGIPLVFSEEEDDDEDGSSSEDAPTPPPSSVRQAAAGPSRRRR</sequence>
<feature type="compositionally biased region" description="Acidic residues" evidence="1">
    <location>
        <begin position="386"/>
        <end position="397"/>
    </location>
</feature>
<accession>A0A067L6S7</accession>
<gene>
    <name evidence="2" type="ORF">JCGZ_04933</name>
</gene>
<organism evidence="2 3">
    <name type="scientific">Jatropha curcas</name>
    <name type="common">Barbados nut</name>
    <dbReference type="NCBI Taxonomy" id="180498"/>
    <lineage>
        <taxon>Eukaryota</taxon>
        <taxon>Viridiplantae</taxon>
        <taxon>Streptophyta</taxon>
        <taxon>Embryophyta</taxon>
        <taxon>Tracheophyta</taxon>
        <taxon>Spermatophyta</taxon>
        <taxon>Magnoliopsida</taxon>
        <taxon>eudicotyledons</taxon>
        <taxon>Gunneridae</taxon>
        <taxon>Pentapetalae</taxon>
        <taxon>rosids</taxon>
        <taxon>fabids</taxon>
        <taxon>Malpighiales</taxon>
        <taxon>Euphorbiaceae</taxon>
        <taxon>Crotonoideae</taxon>
        <taxon>Jatropheae</taxon>
        <taxon>Jatropha</taxon>
    </lineage>
</organism>
<proteinExistence type="predicted"/>
<name>A0A067L6S7_JATCU</name>